<dbReference type="KEGG" id="thf:MA03_06945"/>
<protein>
    <submittedName>
        <fullName evidence="1">Uncharacterized protein</fullName>
    </submittedName>
</protein>
<organism evidence="1 2">
    <name type="scientific">Infirmifilum uzonense</name>
    <dbReference type="NCBI Taxonomy" id="1550241"/>
    <lineage>
        <taxon>Archaea</taxon>
        <taxon>Thermoproteota</taxon>
        <taxon>Thermoprotei</taxon>
        <taxon>Thermofilales</taxon>
        <taxon>Thermofilaceae</taxon>
        <taxon>Infirmifilum</taxon>
    </lineage>
</organism>
<dbReference type="STRING" id="1550241.MA03_06945"/>
<keyword evidence="2" id="KW-1185">Reference proteome</keyword>
<reference evidence="1 2" key="1">
    <citation type="journal article" date="2015" name="Stand. Genomic Sci.">
        <title>Complete genome sequence of and proposal of Thermofilum uzonense sp. nov. a novel hyperthermophilic crenarchaeon and emended description of the genus Thermofilum.</title>
        <authorList>
            <person name="Toshchakov S.V."/>
            <person name="Korzhenkov A.A."/>
            <person name="Samarov N.I."/>
            <person name="Mazunin I.O."/>
            <person name="Mozhey O.I."/>
            <person name="Shmyr I.S."/>
            <person name="Derbikova K.S."/>
            <person name="Taranov E.A."/>
            <person name="Dominova I.N."/>
            <person name="Bonch-Osmolovskaya E.A."/>
            <person name="Patrushev M.V."/>
            <person name="Podosokorskaya O.A."/>
            <person name="Kublanov I.V."/>
        </authorList>
    </citation>
    <scope>NUCLEOTIDE SEQUENCE [LARGE SCALE GENOMIC DNA]</scope>
    <source>
        <strain evidence="1 2">1807-2</strain>
    </source>
</reference>
<gene>
    <name evidence="1" type="ORF">MA03_06945</name>
</gene>
<accession>A0A0F7FJ57</accession>
<name>A0A0F7FJ57_9CREN</name>
<dbReference type="PATRIC" id="fig|1550241.5.peg.1439"/>
<dbReference type="HOGENOM" id="CLU_2893464_0_0_2"/>
<dbReference type="EMBL" id="CP009961">
    <property type="protein sequence ID" value="AKG39028.1"/>
    <property type="molecule type" value="Genomic_DNA"/>
</dbReference>
<dbReference type="Proteomes" id="UP000067434">
    <property type="component" value="Chromosome"/>
</dbReference>
<sequence>MGKGLEESIREELKELLGDDQEALSIALSLLERYVQEGSRGVRRRIAELLEAGNIESEATEA</sequence>
<evidence type="ECO:0000313" key="1">
    <source>
        <dbReference type="EMBL" id="AKG39028.1"/>
    </source>
</evidence>
<proteinExistence type="predicted"/>
<evidence type="ECO:0000313" key="2">
    <source>
        <dbReference type="Proteomes" id="UP000067434"/>
    </source>
</evidence>
<dbReference type="AlphaFoldDB" id="A0A0F7FJ57"/>